<dbReference type="STRING" id="1142394.PSMK_21510"/>
<proteinExistence type="predicted"/>
<accession>I0IGC2</accession>
<dbReference type="Pfam" id="PF00248">
    <property type="entry name" value="Aldo_ket_red"/>
    <property type="match status" value="1"/>
</dbReference>
<feature type="domain" description="NADP-dependent oxidoreductase" evidence="1">
    <location>
        <begin position="16"/>
        <end position="209"/>
    </location>
</feature>
<dbReference type="Gene3D" id="3.20.20.100">
    <property type="entry name" value="NADP-dependent oxidoreductase domain"/>
    <property type="match status" value="1"/>
</dbReference>
<name>I0IGC2_PHYMF</name>
<keyword evidence="3" id="KW-1185">Reference proteome</keyword>
<evidence type="ECO:0000259" key="1">
    <source>
        <dbReference type="Pfam" id="PF00248"/>
    </source>
</evidence>
<dbReference type="PANTHER" id="PTHR43312:SF2">
    <property type="entry name" value="OXIDOREDUCTASE"/>
    <property type="match status" value="1"/>
</dbReference>
<dbReference type="InterPro" id="IPR036812">
    <property type="entry name" value="NAD(P)_OxRdtase_dom_sf"/>
</dbReference>
<evidence type="ECO:0000313" key="3">
    <source>
        <dbReference type="Proteomes" id="UP000007881"/>
    </source>
</evidence>
<gene>
    <name evidence="2" type="ordered locus">PSMK_21510</name>
</gene>
<dbReference type="Proteomes" id="UP000007881">
    <property type="component" value="Chromosome"/>
</dbReference>
<dbReference type="KEGG" id="phm:PSMK_21510"/>
<evidence type="ECO:0000313" key="2">
    <source>
        <dbReference type="EMBL" id="BAM04310.1"/>
    </source>
</evidence>
<dbReference type="PATRIC" id="fig|1142394.8.peg.2221"/>
<dbReference type="eggNOG" id="COG1453">
    <property type="taxonomic scope" value="Bacteria"/>
</dbReference>
<dbReference type="PANTHER" id="PTHR43312">
    <property type="entry name" value="D-THREO-ALDOSE 1-DEHYDROGENASE"/>
    <property type="match status" value="1"/>
</dbReference>
<dbReference type="InterPro" id="IPR053135">
    <property type="entry name" value="AKR2_Oxidoreductase"/>
</dbReference>
<organism evidence="2 3">
    <name type="scientific">Phycisphaera mikurensis (strain NBRC 102666 / KCTC 22515 / FYK2301M01)</name>
    <dbReference type="NCBI Taxonomy" id="1142394"/>
    <lineage>
        <taxon>Bacteria</taxon>
        <taxon>Pseudomonadati</taxon>
        <taxon>Planctomycetota</taxon>
        <taxon>Phycisphaerae</taxon>
        <taxon>Phycisphaerales</taxon>
        <taxon>Phycisphaeraceae</taxon>
        <taxon>Phycisphaera</taxon>
    </lineage>
</organism>
<dbReference type="CDD" id="cd19096">
    <property type="entry name" value="AKR_Fe-S_oxidoreductase"/>
    <property type="match status" value="1"/>
</dbReference>
<protein>
    <submittedName>
        <fullName evidence="2">Putative aldo/keto reductase</fullName>
    </submittedName>
</protein>
<dbReference type="AlphaFoldDB" id="I0IGC2"/>
<dbReference type="RefSeq" id="WP_014437528.1">
    <property type="nucleotide sequence ID" value="NC_017080.1"/>
</dbReference>
<sequence length="401" mass="43521">MLYRRFGRTELAMPVLSTGGMRYQDGWQDKPLDAVDPATTAMTRAVIERSMDVGITHVETARGYGPSERQLGTVLPELPRERLIVQTKIGPTDTAAEFTEHFEESLRRLRLDRVDLLAVHGINNAAVLDRAMRPGGCVEAARAIQSSGRAGHIGFSTHAPTPDLLSALDADDRGFDYVNLHFYFIFQRHRTAIERAVARDMGTFIISPTDKGGMLYDPPEKLVGLCDPLHPIVFNDLWTLTQPGVHTLSVGAARPSDFDLHLEAVRILEAGDAEAVLAPIVQRLGDAMEQAIGERDPEAHGAGGLPEALAAPGGLNLPVMLWLRNLALGWDMTTYGKKRFNMLGGADHWFPGAKGDTLADVPESELAAAVAGSPHAASIPAYLRQSVELLAGEAEKRLSES</sequence>
<dbReference type="InterPro" id="IPR023210">
    <property type="entry name" value="NADP_OxRdtase_dom"/>
</dbReference>
<dbReference type="EMBL" id="AP012338">
    <property type="protein sequence ID" value="BAM04310.1"/>
    <property type="molecule type" value="Genomic_DNA"/>
</dbReference>
<dbReference type="HOGENOM" id="CLU_023205_3_4_0"/>
<dbReference type="OrthoDB" id="9773828at2"/>
<reference evidence="2 3" key="1">
    <citation type="submission" date="2012-02" db="EMBL/GenBank/DDBJ databases">
        <title>Complete genome sequence of Phycisphaera mikurensis NBRC 102666.</title>
        <authorList>
            <person name="Ankai A."/>
            <person name="Hosoyama A."/>
            <person name="Terui Y."/>
            <person name="Sekine M."/>
            <person name="Fukai R."/>
            <person name="Kato Y."/>
            <person name="Nakamura S."/>
            <person name="Yamada-Narita S."/>
            <person name="Kawakoshi A."/>
            <person name="Fukunaga Y."/>
            <person name="Yamazaki S."/>
            <person name="Fujita N."/>
        </authorList>
    </citation>
    <scope>NUCLEOTIDE SEQUENCE [LARGE SCALE GENOMIC DNA]</scope>
    <source>
        <strain evidence="3">NBRC 102666 / KCTC 22515 / FYK2301M01</strain>
    </source>
</reference>
<dbReference type="SUPFAM" id="SSF51430">
    <property type="entry name" value="NAD(P)-linked oxidoreductase"/>
    <property type="match status" value="1"/>
</dbReference>